<keyword evidence="4" id="KW-1185">Reference proteome</keyword>
<dbReference type="EMBL" id="CAICTM010000580">
    <property type="protein sequence ID" value="CAB9513267.1"/>
    <property type="molecule type" value="Genomic_DNA"/>
</dbReference>
<evidence type="ECO:0000259" key="2">
    <source>
        <dbReference type="Pfam" id="PF20710"/>
    </source>
</evidence>
<sequence>MKLLDTEVSNFSAPMESTKPSMEGVDIKPMDVLCGRGKNSFNHVGNRKFRDIVAEAIPGYVTATSRATKSEIVTSIVRLVQENGGRFLKQDTKRKVWYVLNYTQSKEKAGHAIRDATITEESKKQRARKRKMMRAAASGNSPRRNSSASTSSASTASSVPSLEKENNHVHDIESITIKNNQARHQLEPSGCKDDFSLVNTSLTDLTRDIMALDDQPTNPIDCLSSMLMAHFPEKLLPEESLSSSAFEPLPLDDPFNTYIDQLLGPLTGF</sequence>
<reference evidence="3" key="1">
    <citation type="submission" date="2020-06" db="EMBL/GenBank/DDBJ databases">
        <authorList>
            <consortium name="Plant Systems Biology data submission"/>
        </authorList>
    </citation>
    <scope>NUCLEOTIDE SEQUENCE</scope>
    <source>
        <strain evidence="3">D6</strain>
    </source>
</reference>
<evidence type="ECO:0000256" key="1">
    <source>
        <dbReference type="SAM" id="MobiDB-lite"/>
    </source>
</evidence>
<evidence type="ECO:0000313" key="3">
    <source>
        <dbReference type="EMBL" id="CAB9513267.1"/>
    </source>
</evidence>
<accession>A0A9N8HHT1</accession>
<protein>
    <recommendedName>
        <fullName evidence="2">DUF6824 domain-containing protein</fullName>
    </recommendedName>
</protein>
<feature type="region of interest" description="Disordered" evidence="1">
    <location>
        <begin position="109"/>
        <end position="167"/>
    </location>
</feature>
<evidence type="ECO:0000313" key="4">
    <source>
        <dbReference type="Proteomes" id="UP001153069"/>
    </source>
</evidence>
<proteinExistence type="predicted"/>
<name>A0A9N8HHT1_9STRA</name>
<dbReference type="OrthoDB" id="48818at2759"/>
<dbReference type="Pfam" id="PF20710">
    <property type="entry name" value="DUF6824"/>
    <property type="match status" value="1"/>
</dbReference>
<comment type="caution">
    <text evidence="3">The sequence shown here is derived from an EMBL/GenBank/DDBJ whole genome shotgun (WGS) entry which is preliminary data.</text>
</comment>
<dbReference type="InterPro" id="IPR049227">
    <property type="entry name" value="DUF6824"/>
</dbReference>
<feature type="domain" description="DUF6824" evidence="2">
    <location>
        <begin position="31"/>
        <end position="115"/>
    </location>
</feature>
<gene>
    <name evidence="3" type="ORF">SEMRO_581_G170380.1</name>
</gene>
<organism evidence="3 4">
    <name type="scientific">Seminavis robusta</name>
    <dbReference type="NCBI Taxonomy" id="568900"/>
    <lineage>
        <taxon>Eukaryota</taxon>
        <taxon>Sar</taxon>
        <taxon>Stramenopiles</taxon>
        <taxon>Ochrophyta</taxon>
        <taxon>Bacillariophyta</taxon>
        <taxon>Bacillariophyceae</taxon>
        <taxon>Bacillariophycidae</taxon>
        <taxon>Naviculales</taxon>
        <taxon>Naviculaceae</taxon>
        <taxon>Seminavis</taxon>
    </lineage>
</organism>
<dbReference type="AlphaFoldDB" id="A0A9N8HHT1"/>
<feature type="region of interest" description="Disordered" evidence="1">
    <location>
        <begin position="1"/>
        <end position="22"/>
    </location>
</feature>
<feature type="compositionally biased region" description="Low complexity" evidence="1">
    <location>
        <begin position="146"/>
        <end position="158"/>
    </location>
</feature>
<dbReference type="Proteomes" id="UP001153069">
    <property type="component" value="Unassembled WGS sequence"/>
</dbReference>